<dbReference type="EMBL" id="JAFIMR010000003">
    <property type="protein sequence ID" value="KAI1880255.1"/>
    <property type="molecule type" value="Genomic_DNA"/>
</dbReference>
<dbReference type="AlphaFoldDB" id="A0A9P9WVY7"/>
<name>A0A9P9WVY7_9PEZI</name>
<dbReference type="OrthoDB" id="2122304at2759"/>
<comment type="caution">
    <text evidence="1">The sequence shown here is derived from an EMBL/GenBank/DDBJ whole genome shotgun (WGS) entry which is preliminary data.</text>
</comment>
<evidence type="ECO:0000313" key="1">
    <source>
        <dbReference type="EMBL" id="KAI1880255.1"/>
    </source>
</evidence>
<gene>
    <name evidence="1" type="ORF">JX265_001876</name>
</gene>
<keyword evidence="2" id="KW-1185">Reference proteome</keyword>
<organism evidence="1 2">
    <name type="scientific">Neoarthrinium moseri</name>
    <dbReference type="NCBI Taxonomy" id="1658444"/>
    <lineage>
        <taxon>Eukaryota</taxon>
        <taxon>Fungi</taxon>
        <taxon>Dikarya</taxon>
        <taxon>Ascomycota</taxon>
        <taxon>Pezizomycotina</taxon>
        <taxon>Sordariomycetes</taxon>
        <taxon>Xylariomycetidae</taxon>
        <taxon>Amphisphaeriales</taxon>
        <taxon>Apiosporaceae</taxon>
        <taxon>Neoarthrinium</taxon>
    </lineage>
</organism>
<accession>A0A9P9WVY7</accession>
<reference evidence="1" key="1">
    <citation type="submission" date="2021-03" db="EMBL/GenBank/DDBJ databases">
        <title>Revisited historic fungal species revealed as producer of novel bioactive compounds through whole genome sequencing and comparative genomics.</title>
        <authorList>
            <person name="Vignolle G.A."/>
            <person name="Hochenegger N."/>
            <person name="Mach R.L."/>
            <person name="Mach-Aigner A.R."/>
            <person name="Javad Rahimi M."/>
            <person name="Salim K.A."/>
            <person name="Chan C.M."/>
            <person name="Lim L.B.L."/>
            <person name="Cai F."/>
            <person name="Druzhinina I.S."/>
            <person name="U'Ren J.M."/>
            <person name="Derntl C."/>
        </authorList>
    </citation>
    <scope>NUCLEOTIDE SEQUENCE</scope>
    <source>
        <strain evidence="1">TUCIM 5799</strain>
    </source>
</reference>
<evidence type="ECO:0000313" key="2">
    <source>
        <dbReference type="Proteomes" id="UP000829685"/>
    </source>
</evidence>
<proteinExistence type="predicted"/>
<protein>
    <submittedName>
        <fullName evidence="1">Uncharacterized protein</fullName>
    </submittedName>
</protein>
<sequence length="72" mass="8154">MEAFDRNFTFFTVPAAFVLLFIPKLYSFALGGRYLNPADPKAYQPSVRDADDLEYKASCPSTTTFDTEMLTE</sequence>
<dbReference type="Proteomes" id="UP000829685">
    <property type="component" value="Unassembled WGS sequence"/>
</dbReference>